<evidence type="ECO:0000313" key="1">
    <source>
        <dbReference type="EMBL" id="MBM0275079.1"/>
    </source>
</evidence>
<organism evidence="1 2">
    <name type="scientific">Micromonospora tarensis</name>
    <dbReference type="NCBI Taxonomy" id="2806100"/>
    <lineage>
        <taxon>Bacteria</taxon>
        <taxon>Bacillati</taxon>
        <taxon>Actinomycetota</taxon>
        <taxon>Actinomycetes</taxon>
        <taxon>Micromonosporales</taxon>
        <taxon>Micromonosporaceae</taxon>
        <taxon>Micromonospora</taxon>
    </lineage>
</organism>
<sequence>MVTQQYRLHIYDGTYEVLHGRQHLVFIDLDVPGYESTLDRHLWALTRDALAANEPMDAPRMEVRDPAGTVVRNWTAH</sequence>
<name>A0ABS1YCG8_9ACTN</name>
<reference evidence="1 2" key="1">
    <citation type="submission" date="2021-01" db="EMBL/GenBank/DDBJ databases">
        <title>Draft genome sequence of Micromonospora sp. strain STR1s_6.</title>
        <authorList>
            <person name="Karlyshev A."/>
            <person name="Jawad R."/>
        </authorList>
    </citation>
    <scope>NUCLEOTIDE SEQUENCE [LARGE SCALE GENOMIC DNA]</scope>
    <source>
        <strain evidence="1 2">STR1S-6</strain>
    </source>
</reference>
<dbReference type="Proteomes" id="UP000622245">
    <property type="component" value="Unassembled WGS sequence"/>
</dbReference>
<accession>A0ABS1YCG8</accession>
<gene>
    <name evidence="1" type="ORF">JM949_06220</name>
</gene>
<comment type="caution">
    <text evidence="1">The sequence shown here is derived from an EMBL/GenBank/DDBJ whole genome shotgun (WGS) entry which is preliminary data.</text>
</comment>
<dbReference type="RefSeq" id="WP_203147485.1">
    <property type="nucleotide sequence ID" value="NZ_JAEVHL010000017.1"/>
</dbReference>
<dbReference type="EMBL" id="JAEVHL010000017">
    <property type="protein sequence ID" value="MBM0275079.1"/>
    <property type="molecule type" value="Genomic_DNA"/>
</dbReference>
<proteinExistence type="predicted"/>
<protein>
    <submittedName>
        <fullName evidence="1">Uncharacterized protein</fullName>
    </submittedName>
</protein>
<keyword evidence="2" id="KW-1185">Reference proteome</keyword>
<evidence type="ECO:0000313" key="2">
    <source>
        <dbReference type="Proteomes" id="UP000622245"/>
    </source>
</evidence>